<reference evidence="1 2" key="1">
    <citation type="submission" date="2019-01" db="EMBL/GenBank/DDBJ databases">
        <title>Ktedonosporobacter rubrisoli SCAWS-G2.</title>
        <authorList>
            <person name="Huang Y."/>
            <person name="Yan B."/>
        </authorList>
    </citation>
    <scope>NUCLEOTIDE SEQUENCE [LARGE SCALE GENOMIC DNA]</scope>
    <source>
        <strain evidence="1 2">SCAWS-G2</strain>
    </source>
</reference>
<dbReference type="RefSeq" id="WP_129892115.1">
    <property type="nucleotide sequence ID" value="NZ_CP035758.1"/>
</dbReference>
<proteinExistence type="predicted"/>
<dbReference type="Proteomes" id="UP000290365">
    <property type="component" value="Chromosome"/>
</dbReference>
<dbReference type="KEGG" id="kbs:EPA93_35820"/>
<accession>A0A4P6JZV7</accession>
<dbReference type="OrthoDB" id="166799at2"/>
<sequence length="87" mass="10637">MRHKREKPDRLVFAFSQGARKLFSGGWSGCRTLVPIPANEPYQRYRRPIEPRVPLPRLWIAWLQYHYTQLRWDIERGVARLLHRRWV</sequence>
<protein>
    <submittedName>
        <fullName evidence="1">Uncharacterized protein</fullName>
    </submittedName>
</protein>
<dbReference type="AlphaFoldDB" id="A0A4P6JZV7"/>
<evidence type="ECO:0000313" key="1">
    <source>
        <dbReference type="EMBL" id="QBD81053.1"/>
    </source>
</evidence>
<name>A0A4P6JZV7_KTERU</name>
<gene>
    <name evidence="1" type="ORF">EPA93_35820</name>
</gene>
<dbReference type="EMBL" id="CP035758">
    <property type="protein sequence ID" value="QBD81053.1"/>
    <property type="molecule type" value="Genomic_DNA"/>
</dbReference>
<keyword evidence="2" id="KW-1185">Reference proteome</keyword>
<evidence type="ECO:0000313" key="2">
    <source>
        <dbReference type="Proteomes" id="UP000290365"/>
    </source>
</evidence>
<organism evidence="1 2">
    <name type="scientific">Ktedonosporobacter rubrisoli</name>
    <dbReference type="NCBI Taxonomy" id="2509675"/>
    <lineage>
        <taxon>Bacteria</taxon>
        <taxon>Bacillati</taxon>
        <taxon>Chloroflexota</taxon>
        <taxon>Ktedonobacteria</taxon>
        <taxon>Ktedonobacterales</taxon>
        <taxon>Ktedonosporobacteraceae</taxon>
        <taxon>Ktedonosporobacter</taxon>
    </lineage>
</organism>